<organism evidence="1 2">
    <name type="scientific">Trypanosoma brucei gambiense (strain MHOM/CI/86/DAL972)</name>
    <dbReference type="NCBI Taxonomy" id="679716"/>
    <lineage>
        <taxon>Eukaryota</taxon>
        <taxon>Discoba</taxon>
        <taxon>Euglenozoa</taxon>
        <taxon>Kinetoplastea</taxon>
        <taxon>Metakinetoplastina</taxon>
        <taxon>Trypanosomatida</taxon>
        <taxon>Trypanosomatidae</taxon>
        <taxon>Trypanosoma</taxon>
    </lineage>
</organism>
<accession>D0A4H2</accession>
<dbReference type="Proteomes" id="UP000002316">
    <property type="component" value="Chromosome 10"/>
</dbReference>
<dbReference type="GeneID" id="23864453"/>
<reference evidence="2" key="1">
    <citation type="journal article" date="2010" name="PLoS Negl. Trop. Dis.">
        <title>The genome sequence of Trypanosoma brucei gambiense, causative agent of chronic human african trypanosomiasis.</title>
        <authorList>
            <person name="Jackson A.P."/>
            <person name="Sanders M."/>
            <person name="Berry A."/>
            <person name="McQuillan J."/>
            <person name="Aslett M.A."/>
            <person name="Quail M.A."/>
            <person name="Chukualim B."/>
            <person name="Capewell P."/>
            <person name="MacLeod A."/>
            <person name="Melville S.E."/>
            <person name="Gibson W."/>
            <person name="Barry J.D."/>
            <person name="Berriman M."/>
            <person name="Hertz-Fowler C."/>
        </authorList>
    </citation>
    <scope>NUCLEOTIDE SEQUENCE [LARGE SCALE GENOMIC DNA]</scope>
    <source>
        <strain evidence="2">MHOM/CI/86/DAL972</strain>
    </source>
</reference>
<evidence type="ECO:0008006" key="3">
    <source>
        <dbReference type="Google" id="ProtNLM"/>
    </source>
</evidence>
<name>D0A4H2_TRYB9</name>
<proteinExistence type="predicted"/>
<evidence type="ECO:0000313" key="2">
    <source>
        <dbReference type="Proteomes" id="UP000002316"/>
    </source>
</evidence>
<dbReference type="RefSeq" id="XP_011778430.1">
    <property type="nucleotide sequence ID" value="XM_011780128.1"/>
</dbReference>
<dbReference type="EMBL" id="FN554973">
    <property type="protein sequence ID" value="CBH16166.1"/>
    <property type="molecule type" value="Genomic_DNA"/>
</dbReference>
<protein>
    <recommendedName>
        <fullName evidence="3">Microtubule-associated protein</fullName>
    </recommendedName>
</protein>
<dbReference type="KEGG" id="tbg:TbgDal_X12620"/>
<sequence length="416" mass="46474">MRHVDESHFLTTTHEAYKPIDPSEYRQKRTVGEEVTTDMRHVDESHFLTTTHEAYKPIDPSEYRQKRTVGEEVTTDMRHVDESHFLTTTHEAYKPIDPSEYRQKRTVGEEVATDMRHVDESHFLTTTHEAYKPIDPSEYRQKRTVGEEVTTDMRHVDESHFLTTTHEAYKPIDPAAYKRDALREEVVKVSRRGGDDGHFRTTAKDSYCRYDSSCYKSSCRESSFGDESVISKRHSFTASSEADAAVVKKVVKGKSDGGVTSKKVDVSTDMKCVASGESNGGAAAVVAATTECAAAAVGDQPTGNGVRVSKWKKAPNVGYSCPCHVDADMYVSTAHRDFKAHGASKPYMPKAAPTVKQSSISMQGVSSEYRNRFIRPEVQCPPRPIGKPAVQVRHVDPSMYVTTNRATFVNHSGRKV</sequence>
<gene>
    <name evidence="1" type="ORF">TbgDal_X12620</name>
</gene>
<evidence type="ECO:0000313" key="1">
    <source>
        <dbReference type="EMBL" id="CBH16166.1"/>
    </source>
</evidence>
<dbReference type="AlphaFoldDB" id="D0A4H2"/>